<organism evidence="5 6">
    <name type="scientific">Lihuaxuella thermophila</name>
    <dbReference type="NCBI Taxonomy" id="1173111"/>
    <lineage>
        <taxon>Bacteria</taxon>
        <taxon>Bacillati</taxon>
        <taxon>Bacillota</taxon>
        <taxon>Bacilli</taxon>
        <taxon>Bacillales</taxon>
        <taxon>Thermoactinomycetaceae</taxon>
        <taxon>Lihuaxuella</taxon>
    </lineage>
</organism>
<sequence>MPFTRIGRLCFDHLHWKKTDLKNLSEIFFAVSAILTNFPFPPRYNGWHKTVEGWVFMQISAQKMKQVFIRPIGKWTGWDGKRQKRFLNRLSRMWNVPVLVFAFLLGRATILDSVSPFAVAYLAVIFYLARKQWPLVFSSLIAGAATLDLMHAAKISGFLALFMVIQKVVSWTGKGQINYAPFVVGSSSAAGHLIYLWTEGWPQYKGLLAGVDVLLSFILTFIFVHSLPIFTVKKRRISLRHEEVVCLVILIGSVMTGMMDWKIGDLSVVHIFSRYLILTLALVGGAMLGSSMGVVTGLILSLSDTKAMLQISLLAFAGLLAGLFKEGRRLGVAIGFMLGSAILTLYDGGTPAMWMSLQESLIAILFFMMTPDRIFKAVSRFVPGTLENQTAHQDYIRRLRDVTAAKVEHFMELFQELAFSFREDSVKKRREDESQIHLFVSEVMNRSCIGCARYQHCWEENVMKTYQGMTDLMALVETEGTTSAVAVPPSWESHCIRGEKVLRTIQEQYTSYEQSIFWMEKMKESRRLVSDQLAGMAEVMAKLAREIRHETQVLSAQEEQIHEALEELGLTIGRVDIINLEEGKVEIEVVMPHRDALDECKKLVAPMLTEILGEPISVYRKVVKDGSPGAVITLGSAQRYELKTGAATAAKGGGFVSGDSYCYMNLGTGKYAVALSDGMGNGLRAQEESSAALKLLRRLLHAGMDEDRAVDMVNSILSLRSTDEIFATIDLAMVDLNTAQGRFMKIGSTPGFIKRGKEVIMLSASNPPIGILNEIEIEPVEMKLEPGDLIIMVTDGIYDAPRHAANKEAYMSRMIAEIDTKDPQDFADCLLERVVRDHGGQIEDDMTVVVSKVERHVPEWSTIRLPGVSRLERSEAIV</sequence>
<evidence type="ECO:0000259" key="4">
    <source>
        <dbReference type="PROSITE" id="PS51746"/>
    </source>
</evidence>
<evidence type="ECO:0000313" key="6">
    <source>
        <dbReference type="Proteomes" id="UP000199695"/>
    </source>
</evidence>
<dbReference type="InterPro" id="IPR045768">
    <property type="entry name" value="SpoIIE_N"/>
</dbReference>
<keyword evidence="2" id="KW-0175">Coiled coil</keyword>
<feature type="domain" description="PPM-type phosphatase" evidence="4">
    <location>
        <begin position="643"/>
        <end position="853"/>
    </location>
</feature>
<feature type="transmembrane region" description="Helical" evidence="3">
    <location>
        <begin position="275"/>
        <end position="300"/>
    </location>
</feature>
<dbReference type="Gene3D" id="3.60.40.10">
    <property type="entry name" value="PPM-type phosphatase domain"/>
    <property type="match status" value="1"/>
</dbReference>
<feature type="transmembrane region" description="Helical" evidence="3">
    <location>
        <begin position="98"/>
        <end position="129"/>
    </location>
</feature>
<evidence type="ECO:0000256" key="3">
    <source>
        <dbReference type="SAM" id="Phobius"/>
    </source>
</evidence>
<feature type="transmembrane region" description="Helical" evidence="3">
    <location>
        <begin position="330"/>
        <end position="346"/>
    </location>
</feature>
<keyword evidence="3" id="KW-1133">Transmembrane helix</keyword>
<feature type="transmembrane region" description="Helical" evidence="3">
    <location>
        <begin position="307"/>
        <end position="324"/>
    </location>
</feature>
<dbReference type="Pfam" id="PF07228">
    <property type="entry name" value="SpoIIE"/>
    <property type="match status" value="1"/>
</dbReference>
<dbReference type="PROSITE" id="PS51746">
    <property type="entry name" value="PPM_2"/>
    <property type="match status" value="1"/>
</dbReference>
<dbReference type="Proteomes" id="UP000199695">
    <property type="component" value="Unassembled WGS sequence"/>
</dbReference>
<dbReference type="AlphaFoldDB" id="A0A1H8I611"/>
<dbReference type="EMBL" id="FOCQ01000016">
    <property type="protein sequence ID" value="SEN63731.1"/>
    <property type="molecule type" value="Genomic_DNA"/>
</dbReference>
<feature type="transmembrane region" description="Helical" evidence="3">
    <location>
        <begin position="209"/>
        <end position="232"/>
    </location>
</feature>
<dbReference type="Pfam" id="PF19732">
    <property type="entry name" value="SpoIIE_N"/>
    <property type="match status" value="1"/>
</dbReference>
<dbReference type="SUPFAM" id="SSF81606">
    <property type="entry name" value="PP2C-like"/>
    <property type="match status" value="1"/>
</dbReference>
<dbReference type="GO" id="GO:0004722">
    <property type="term" value="F:protein serine/threonine phosphatase activity"/>
    <property type="evidence" value="ECO:0007669"/>
    <property type="project" value="InterPro"/>
</dbReference>
<name>A0A1H8I611_9BACL</name>
<keyword evidence="3" id="KW-0812">Transmembrane</keyword>
<dbReference type="STRING" id="1173111.SAMN05444955_11633"/>
<reference evidence="5 6" key="1">
    <citation type="submission" date="2016-10" db="EMBL/GenBank/DDBJ databases">
        <authorList>
            <person name="de Groot N.N."/>
        </authorList>
    </citation>
    <scope>NUCLEOTIDE SEQUENCE [LARGE SCALE GENOMIC DNA]</scope>
    <source>
        <strain evidence="5 6">DSM 46701</strain>
    </source>
</reference>
<keyword evidence="3" id="KW-0472">Membrane</keyword>
<dbReference type="InterPro" id="IPR014221">
    <property type="entry name" value="SpoII_E"/>
</dbReference>
<keyword evidence="1" id="KW-0378">Hydrolase</keyword>
<keyword evidence="6" id="KW-1185">Reference proteome</keyword>
<evidence type="ECO:0000313" key="5">
    <source>
        <dbReference type="EMBL" id="SEN63731.1"/>
    </source>
</evidence>
<evidence type="ECO:0000256" key="2">
    <source>
        <dbReference type="SAM" id="Coils"/>
    </source>
</evidence>
<feature type="transmembrane region" description="Helical" evidence="3">
    <location>
        <begin position="135"/>
        <end position="165"/>
    </location>
</feature>
<evidence type="ECO:0000256" key="1">
    <source>
        <dbReference type="ARBA" id="ARBA00022801"/>
    </source>
</evidence>
<dbReference type="SMART" id="SM00331">
    <property type="entry name" value="PP2C_SIG"/>
    <property type="match status" value="1"/>
</dbReference>
<feature type="coiled-coil region" evidence="2">
    <location>
        <begin position="540"/>
        <end position="567"/>
    </location>
</feature>
<dbReference type="NCBIfam" id="TIGR02865">
    <property type="entry name" value="spore_II_E"/>
    <property type="match status" value="1"/>
</dbReference>
<feature type="transmembrane region" description="Helical" evidence="3">
    <location>
        <begin position="177"/>
        <end position="197"/>
    </location>
</feature>
<gene>
    <name evidence="5" type="ORF">SAMN05444955_11633</name>
</gene>
<accession>A0A1H8I611</accession>
<dbReference type="InterPro" id="IPR052016">
    <property type="entry name" value="Bact_Sigma-Reg"/>
</dbReference>
<dbReference type="PANTHER" id="PTHR43156:SF2">
    <property type="entry name" value="STAGE II SPORULATION PROTEIN E"/>
    <property type="match status" value="1"/>
</dbReference>
<proteinExistence type="predicted"/>
<dbReference type="InterPro" id="IPR036457">
    <property type="entry name" value="PPM-type-like_dom_sf"/>
</dbReference>
<dbReference type="InterPro" id="IPR001932">
    <property type="entry name" value="PPM-type_phosphatase-like_dom"/>
</dbReference>
<protein>
    <submittedName>
        <fullName evidence="5">Stage II sporulation protein E</fullName>
    </submittedName>
</protein>
<dbReference type="PANTHER" id="PTHR43156">
    <property type="entry name" value="STAGE II SPORULATION PROTEIN E-RELATED"/>
    <property type="match status" value="1"/>
</dbReference>